<keyword evidence="1" id="KW-1133">Transmembrane helix</keyword>
<evidence type="ECO:0000313" key="2">
    <source>
        <dbReference type="EMBL" id="WNF25873.1"/>
    </source>
</evidence>
<keyword evidence="3" id="KW-1185">Reference proteome</keyword>
<proteinExistence type="predicted"/>
<reference evidence="2 3" key="1">
    <citation type="submission" date="2023-09" db="EMBL/GenBank/DDBJ databases">
        <title>Genome completion map analysis of the actinomycetes C11-1.</title>
        <authorList>
            <person name="Qin P."/>
            <person name="Guan P."/>
        </authorList>
    </citation>
    <scope>NUCLEOTIDE SEQUENCE [LARGE SCALE GENOMIC DNA]</scope>
    <source>
        <strain evidence="2 3">C11-1</strain>
    </source>
</reference>
<feature type="transmembrane region" description="Helical" evidence="1">
    <location>
        <begin position="125"/>
        <end position="150"/>
    </location>
</feature>
<dbReference type="Proteomes" id="UP001303236">
    <property type="component" value="Chromosome"/>
</dbReference>
<keyword evidence="1" id="KW-0472">Membrane</keyword>
<evidence type="ECO:0000313" key="3">
    <source>
        <dbReference type="Proteomes" id="UP001303236"/>
    </source>
</evidence>
<evidence type="ECO:0000256" key="1">
    <source>
        <dbReference type="SAM" id="Phobius"/>
    </source>
</evidence>
<protein>
    <recommendedName>
        <fullName evidence="4">DUF3592 domain-containing protein</fullName>
    </recommendedName>
</protein>
<evidence type="ECO:0008006" key="4">
    <source>
        <dbReference type="Google" id="ProtNLM"/>
    </source>
</evidence>
<organism evidence="2 3">
    <name type="scientific">Streptomyces durocortorensis</name>
    <dbReference type="NCBI Taxonomy" id="2811104"/>
    <lineage>
        <taxon>Bacteria</taxon>
        <taxon>Bacillati</taxon>
        <taxon>Actinomycetota</taxon>
        <taxon>Actinomycetes</taxon>
        <taxon>Kitasatosporales</taxon>
        <taxon>Streptomycetaceae</taxon>
        <taxon>Streptomyces</taxon>
    </lineage>
</organism>
<sequence length="158" mass="17378">MRTGKKKTTRAARARRDRRMRIVACAGWATSALVLLGAFAYTSVLATVRVGLVGEHQHVRVETCEERSNSRAAGNHFRCAVRSAEAQDTGREPDSWTMRFESRPGHTAEAARAPWGEWVRLEHGALQWATSFLIPVLPLLGAGLLTAAAVRAVRPSEF</sequence>
<name>A0ABY9VQ06_9ACTN</name>
<keyword evidence="1" id="KW-0812">Transmembrane</keyword>
<dbReference type="EMBL" id="CP134500">
    <property type="protein sequence ID" value="WNF25873.1"/>
    <property type="molecule type" value="Genomic_DNA"/>
</dbReference>
<gene>
    <name evidence="2" type="ORF">RI138_03135</name>
</gene>
<accession>A0ABY9VQ06</accession>